<evidence type="ECO:0000259" key="4">
    <source>
        <dbReference type="PROSITE" id="PS51752"/>
    </source>
</evidence>
<accession>A0A8X7U5R8</accession>
<dbReference type="EMBL" id="JAAMPC010000013">
    <property type="protein sequence ID" value="KAG2267255.1"/>
    <property type="molecule type" value="Genomic_DNA"/>
</dbReference>
<sequence>MHEYITGISGEYYKYKASNSHIRSLKFTTNTSEYGPFGTSGSSYEKLSFKLGKSSHFRSFHGTYDDASGLHYIGVYLRPKTVQPKNDKNNGEGMESKSVLG</sequence>
<dbReference type="PROSITE" id="PS51752">
    <property type="entry name" value="JACALIN_LECTIN"/>
    <property type="match status" value="1"/>
</dbReference>
<dbReference type="SUPFAM" id="SSF51101">
    <property type="entry name" value="Mannose-binding lectins"/>
    <property type="match status" value="1"/>
</dbReference>
<keyword evidence="2" id="KW-0430">Lectin</keyword>
<name>A0A8X7U5R8_BRACI</name>
<dbReference type="Pfam" id="PF01419">
    <property type="entry name" value="Jacalin"/>
    <property type="match status" value="1"/>
</dbReference>
<dbReference type="PANTHER" id="PTHR47293:SF80">
    <property type="entry name" value="JACALIN-RELATED LECTIN 2-RELATED"/>
    <property type="match status" value="1"/>
</dbReference>
<organism evidence="5 6">
    <name type="scientific">Brassica carinata</name>
    <name type="common">Ethiopian mustard</name>
    <name type="synonym">Abyssinian cabbage</name>
    <dbReference type="NCBI Taxonomy" id="52824"/>
    <lineage>
        <taxon>Eukaryota</taxon>
        <taxon>Viridiplantae</taxon>
        <taxon>Streptophyta</taxon>
        <taxon>Embryophyta</taxon>
        <taxon>Tracheophyta</taxon>
        <taxon>Spermatophyta</taxon>
        <taxon>Magnoliopsida</taxon>
        <taxon>eudicotyledons</taxon>
        <taxon>Gunneridae</taxon>
        <taxon>Pentapetalae</taxon>
        <taxon>rosids</taxon>
        <taxon>malvids</taxon>
        <taxon>Brassicales</taxon>
        <taxon>Brassicaceae</taxon>
        <taxon>Brassiceae</taxon>
        <taxon>Brassica</taxon>
    </lineage>
</organism>
<dbReference type="GO" id="GO:0030246">
    <property type="term" value="F:carbohydrate binding"/>
    <property type="evidence" value="ECO:0007669"/>
    <property type="project" value="UniProtKB-KW"/>
</dbReference>
<protein>
    <recommendedName>
        <fullName evidence="4">Jacalin-type lectin domain-containing protein</fullName>
    </recommendedName>
</protein>
<dbReference type="InterPro" id="IPR036404">
    <property type="entry name" value="Jacalin-like_lectin_dom_sf"/>
</dbReference>
<dbReference type="PANTHER" id="PTHR47293">
    <property type="entry name" value="JACALIN-RELATED LECTIN 3"/>
    <property type="match status" value="1"/>
</dbReference>
<feature type="region of interest" description="Disordered" evidence="3">
    <location>
        <begin position="81"/>
        <end position="101"/>
    </location>
</feature>
<evidence type="ECO:0000256" key="3">
    <source>
        <dbReference type="SAM" id="MobiDB-lite"/>
    </source>
</evidence>
<keyword evidence="6" id="KW-1185">Reference proteome</keyword>
<gene>
    <name evidence="5" type="ORF">Bca52824_061810</name>
</gene>
<comment type="similarity">
    <text evidence="1">Belongs to the jacalin lectin family.</text>
</comment>
<dbReference type="AlphaFoldDB" id="A0A8X7U5R8"/>
<feature type="domain" description="Jacalin-type lectin" evidence="4">
    <location>
        <begin position="1"/>
        <end position="79"/>
    </location>
</feature>
<proteinExistence type="inferred from homology"/>
<dbReference type="Proteomes" id="UP000886595">
    <property type="component" value="Unassembled WGS sequence"/>
</dbReference>
<evidence type="ECO:0000256" key="2">
    <source>
        <dbReference type="ARBA" id="ARBA00022734"/>
    </source>
</evidence>
<evidence type="ECO:0000256" key="1">
    <source>
        <dbReference type="ARBA" id="ARBA00006568"/>
    </source>
</evidence>
<dbReference type="InterPro" id="IPR001229">
    <property type="entry name" value="Jacalin-like_lectin_dom"/>
</dbReference>
<evidence type="ECO:0000313" key="5">
    <source>
        <dbReference type="EMBL" id="KAG2267255.1"/>
    </source>
</evidence>
<dbReference type="OrthoDB" id="581739at2759"/>
<evidence type="ECO:0000313" key="6">
    <source>
        <dbReference type="Proteomes" id="UP000886595"/>
    </source>
</evidence>
<comment type="caution">
    <text evidence="5">The sequence shown here is derived from an EMBL/GenBank/DDBJ whole genome shotgun (WGS) entry which is preliminary data.</text>
</comment>
<reference evidence="5 6" key="1">
    <citation type="submission" date="2020-02" db="EMBL/GenBank/DDBJ databases">
        <authorList>
            <person name="Ma Q."/>
            <person name="Huang Y."/>
            <person name="Song X."/>
            <person name="Pei D."/>
        </authorList>
    </citation>
    <scope>NUCLEOTIDE SEQUENCE [LARGE SCALE GENOMIC DNA]</scope>
    <source>
        <strain evidence="5">Sxm20200214</strain>
        <tissue evidence="5">Leaf</tissue>
    </source>
</reference>
<dbReference type="Gene3D" id="2.100.10.30">
    <property type="entry name" value="Jacalin-like lectin domain"/>
    <property type="match status" value="1"/>
</dbReference>